<proteinExistence type="inferred from homology"/>
<evidence type="ECO:0000256" key="4">
    <source>
        <dbReference type="ARBA" id="ARBA00022989"/>
    </source>
</evidence>
<feature type="transmembrane region" description="Helical" evidence="6">
    <location>
        <begin position="162"/>
        <end position="180"/>
    </location>
</feature>
<dbReference type="AlphaFoldDB" id="A0A6L2PTX6"/>
<comment type="subcellular location">
    <subcellularLocation>
        <location evidence="1">Mitochondrion outer membrane</location>
        <topology evidence="1">Multi-pass membrane protein</topology>
    </subcellularLocation>
</comment>
<keyword evidence="3 6" id="KW-0812">Transmembrane</keyword>
<organism evidence="7 8">
    <name type="scientific">Coptotermes formosanus</name>
    <name type="common">Formosan subterranean termite</name>
    <dbReference type="NCBI Taxonomy" id="36987"/>
    <lineage>
        <taxon>Eukaryota</taxon>
        <taxon>Metazoa</taxon>
        <taxon>Ecdysozoa</taxon>
        <taxon>Arthropoda</taxon>
        <taxon>Hexapoda</taxon>
        <taxon>Insecta</taxon>
        <taxon>Pterygota</taxon>
        <taxon>Neoptera</taxon>
        <taxon>Polyneoptera</taxon>
        <taxon>Dictyoptera</taxon>
        <taxon>Blattodea</taxon>
        <taxon>Blattoidea</taxon>
        <taxon>Termitoidae</taxon>
        <taxon>Rhinotermitidae</taxon>
        <taxon>Coptotermes</taxon>
    </lineage>
</organism>
<keyword evidence="8" id="KW-1185">Reference proteome</keyword>
<dbReference type="PANTHER" id="PTHR21346">
    <property type="entry name" value="FUN14 DOMAIN CONTAINING"/>
    <property type="match status" value="1"/>
</dbReference>
<evidence type="ECO:0000256" key="5">
    <source>
        <dbReference type="ARBA" id="ARBA00023136"/>
    </source>
</evidence>
<dbReference type="InterPro" id="IPR007014">
    <property type="entry name" value="FUN14"/>
</dbReference>
<dbReference type="InParanoid" id="A0A6L2PTX6"/>
<gene>
    <name evidence="7" type="ORF">Cfor_09202</name>
</gene>
<evidence type="ECO:0000256" key="3">
    <source>
        <dbReference type="ARBA" id="ARBA00022692"/>
    </source>
</evidence>
<dbReference type="GO" id="GO:0005741">
    <property type="term" value="C:mitochondrial outer membrane"/>
    <property type="evidence" value="ECO:0007669"/>
    <property type="project" value="UniProtKB-SubCell"/>
</dbReference>
<evidence type="ECO:0008006" key="9">
    <source>
        <dbReference type="Google" id="ProtNLM"/>
    </source>
</evidence>
<evidence type="ECO:0000256" key="1">
    <source>
        <dbReference type="ARBA" id="ARBA00004374"/>
    </source>
</evidence>
<dbReference type="Proteomes" id="UP000502823">
    <property type="component" value="Unassembled WGS sequence"/>
</dbReference>
<protein>
    <recommendedName>
        <fullName evidence="9">FUN14 family protein</fullName>
    </recommendedName>
</protein>
<dbReference type="OrthoDB" id="163794at2759"/>
<evidence type="ECO:0000313" key="8">
    <source>
        <dbReference type="Proteomes" id="UP000502823"/>
    </source>
</evidence>
<keyword evidence="5 6" id="KW-0472">Membrane</keyword>
<reference evidence="8" key="1">
    <citation type="submission" date="2020-01" db="EMBL/GenBank/DDBJ databases">
        <title>Draft genome sequence of the Termite Coptotermes fromosanus.</title>
        <authorList>
            <person name="Itakura S."/>
            <person name="Yosikawa Y."/>
            <person name="Umezawa K."/>
        </authorList>
    </citation>
    <scope>NUCLEOTIDE SEQUENCE [LARGE SCALE GENOMIC DNA]</scope>
</reference>
<evidence type="ECO:0000256" key="6">
    <source>
        <dbReference type="SAM" id="Phobius"/>
    </source>
</evidence>
<evidence type="ECO:0000256" key="2">
    <source>
        <dbReference type="ARBA" id="ARBA00009160"/>
    </source>
</evidence>
<keyword evidence="4 6" id="KW-1133">Transmembrane helix</keyword>
<dbReference type="EMBL" id="BLKM01012276">
    <property type="protein sequence ID" value="GFG36073.1"/>
    <property type="molecule type" value="Genomic_DNA"/>
</dbReference>
<dbReference type="FunCoup" id="A0A6L2PTX6">
    <property type="interactions" value="265"/>
</dbReference>
<accession>A0A6L2PTX6</accession>
<comment type="caution">
    <text evidence="7">The sequence shown here is derived from an EMBL/GenBank/DDBJ whole genome shotgun (WGS) entry which is preliminary data.</text>
</comment>
<dbReference type="GO" id="GO:0000422">
    <property type="term" value="P:autophagy of mitochondrion"/>
    <property type="evidence" value="ECO:0007669"/>
    <property type="project" value="TreeGrafter"/>
</dbReference>
<dbReference type="PANTHER" id="PTHR21346:SF0">
    <property type="entry name" value="RE45833P"/>
    <property type="match status" value="1"/>
</dbReference>
<comment type="similarity">
    <text evidence="2">Belongs to the FUN14 family.</text>
</comment>
<evidence type="ECO:0000313" key="7">
    <source>
        <dbReference type="EMBL" id="GFG36073.1"/>
    </source>
</evidence>
<name>A0A6L2PTX6_COPFO</name>
<sequence length="181" mass="20169">MASPVVRKSNKEEENDLISIDEVSKEAKGLIDRVLGDVGKSSATKQLIIGSISGWFTGFMTMKVGKVAAIAVGGGIILLQIANHQGYIKVNWDKVYKQVDKVADRVEEKATGQGPKWMEKVERYVDRKLDKAEDVLKRKERKARRWYHTFISGEKPYQLKEIHIFLVAFAAGVAIGIASGH</sequence>
<dbReference type="Pfam" id="PF04930">
    <property type="entry name" value="FUN14"/>
    <property type="match status" value="1"/>
</dbReference>